<dbReference type="SUPFAM" id="SSF161111">
    <property type="entry name" value="Cation efflux protein transmembrane domain-like"/>
    <property type="match status" value="1"/>
</dbReference>
<keyword evidence="3" id="KW-0864">Zinc transport</keyword>
<dbReference type="GO" id="GO:0005385">
    <property type="term" value="F:zinc ion transmembrane transporter activity"/>
    <property type="evidence" value="ECO:0007669"/>
    <property type="project" value="TreeGrafter"/>
</dbReference>
<dbReference type="PANTHER" id="PTHR11562">
    <property type="entry name" value="CATION EFFLUX PROTEIN/ ZINC TRANSPORTER"/>
    <property type="match status" value="1"/>
</dbReference>
<proteinExistence type="predicted"/>
<keyword evidence="2 6" id="KW-0812">Transmembrane</keyword>
<reference evidence="8 9" key="1">
    <citation type="journal article" date="2004" name="Nucleic Acids Res.">
        <title>Unique features revealed by the genome sequence of Acinetobacter sp. ADP1, a versatile and naturally transformation competent bacterium.</title>
        <authorList>
            <person name="Barbe V."/>
            <person name="Vallenet D."/>
            <person name="Fonknechten N."/>
            <person name="Kreimeyer A."/>
            <person name="Oztas S."/>
            <person name="Labarre L."/>
            <person name="Cruveiller S."/>
            <person name="Robert C."/>
            <person name="Duprat S."/>
            <person name="Wincker P."/>
            <person name="Ornston L.N."/>
            <person name="Weissenbach J."/>
            <person name="Marliere P."/>
            <person name="Cohen G.N."/>
            <person name="Medigue C."/>
        </authorList>
    </citation>
    <scope>NUCLEOTIDE SEQUENCE [LARGE SCALE GENOMIC DNA]</scope>
    <source>
        <strain evidence="9">ATCC 33305 / BD413 / ADP1</strain>
    </source>
</reference>
<dbReference type="HOGENOM" id="CLU_013430_8_0_6"/>
<dbReference type="AlphaFoldDB" id="Q6F6S9"/>
<evidence type="ECO:0000256" key="6">
    <source>
        <dbReference type="SAM" id="Phobius"/>
    </source>
</evidence>
<feature type="transmembrane region" description="Helical" evidence="6">
    <location>
        <begin position="154"/>
        <end position="171"/>
    </location>
</feature>
<dbReference type="eggNOG" id="COG1230">
    <property type="taxonomic scope" value="Bacteria"/>
</dbReference>
<keyword evidence="5 6" id="KW-0472">Membrane</keyword>
<feature type="domain" description="Cation efflux protein transmembrane" evidence="7">
    <location>
        <begin position="24"/>
        <end position="200"/>
    </location>
</feature>
<dbReference type="Gene3D" id="1.20.1510.10">
    <property type="entry name" value="Cation efflux protein transmembrane domain"/>
    <property type="match status" value="1"/>
</dbReference>
<gene>
    <name evidence="8" type="ordered locus">ACIAD3600</name>
</gene>
<sequence length="214" mass="23477">MQMAGCCHHHEPPKHQTSKFKIALWIALLLNLGMFFIEVFGGAHIGSTSLWADALDFLGDSINYIISIFALGMSLYWRATVALFKGLTMGLFALIVLGKVLWSYFYGIPPDAITMGIIGLMGLIANVISALVLFAFRDGDANMKSVWLCSRNDAIGNLAIMLAALGVFGTHSIWPDLVVAFIMAFLGLSAAWTITQQSLRERHSEHTLQKIQGD</sequence>
<accession>Q6F6S9</accession>
<evidence type="ECO:0000256" key="3">
    <source>
        <dbReference type="ARBA" id="ARBA00022906"/>
    </source>
</evidence>
<organism evidence="8 9">
    <name type="scientific">Acinetobacter baylyi (strain ATCC 33305 / BD413 / ADP1)</name>
    <dbReference type="NCBI Taxonomy" id="62977"/>
    <lineage>
        <taxon>Bacteria</taxon>
        <taxon>Pseudomonadati</taxon>
        <taxon>Pseudomonadota</taxon>
        <taxon>Gammaproteobacteria</taxon>
        <taxon>Moraxellales</taxon>
        <taxon>Moraxellaceae</taxon>
        <taxon>Acinetobacter</taxon>
    </lineage>
</organism>
<protein>
    <submittedName>
        <fullName evidence="8">Putative Cation efflux system protein</fullName>
    </submittedName>
</protein>
<evidence type="ECO:0000259" key="7">
    <source>
        <dbReference type="Pfam" id="PF01545"/>
    </source>
</evidence>
<dbReference type="KEGG" id="aci:ACIAD3600"/>
<keyword evidence="3" id="KW-0406">Ion transport</keyword>
<dbReference type="Pfam" id="PF01545">
    <property type="entry name" value="Cation_efflux"/>
    <property type="match status" value="1"/>
</dbReference>
<evidence type="ECO:0000256" key="4">
    <source>
        <dbReference type="ARBA" id="ARBA00022989"/>
    </source>
</evidence>
<evidence type="ECO:0000313" key="8">
    <source>
        <dbReference type="EMBL" id="CAG70238.1"/>
    </source>
</evidence>
<feature type="transmembrane region" description="Helical" evidence="6">
    <location>
        <begin position="86"/>
        <end position="106"/>
    </location>
</feature>
<dbReference type="InterPro" id="IPR058533">
    <property type="entry name" value="Cation_efflux_TM"/>
</dbReference>
<feature type="transmembrane region" description="Helical" evidence="6">
    <location>
        <begin position="22"/>
        <end position="41"/>
    </location>
</feature>
<dbReference type="PANTHER" id="PTHR11562:SF17">
    <property type="entry name" value="RE54080P-RELATED"/>
    <property type="match status" value="1"/>
</dbReference>
<evidence type="ECO:0000256" key="5">
    <source>
        <dbReference type="ARBA" id="ARBA00023136"/>
    </source>
</evidence>
<dbReference type="GO" id="GO:0005886">
    <property type="term" value="C:plasma membrane"/>
    <property type="evidence" value="ECO:0007669"/>
    <property type="project" value="TreeGrafter"/>
</dbReference>
<evidence type="ECO:0000256" key="2">
    <source>
        <dbReference type="ARBA" id="ARBA00022692"/>
    </source>
</evidence>
<dbReference type="Proteomes" id="UP000000430">
    <property type="component" value="Chromosome"/>
</dbReference>
<name>Q6F6S9_ACIAD</name>
<feature type="transmembrane region" description="Helical" evidence="6">
    <location>
        <begin position="61"/>
        <end position="79"/>
    </location>
</feature>
<keyword evidence="4 6" id="KW-1133">Transmembrane helix</keyword>
<dbReference type="STRING" id="202950.GCA_001485005_01619"/>
<evidence type="ECO:0000313" key="9">
    <source>
        <dbReference type="Proteomes" id="UP000000430"/>
    </source>
</evidence>
<dbReference type="EMBL" id="CR543861">
    <property type="protein sequence ID" value="CAG70238.1"/>
    <property type="molecule type" value="Genomic_DNA"/>
</dbReference>
<keyword evidence="3" id="KW-0813">Transport</keyword>
<comment type="subcellular location">
    <subcellularLocation>
        <location evidence="1">Membrane</location>
        <topology evidence="1">Multi-pass membrane protein</topology>
    </subcellularLocation>
</comment>
<feature type="transmembrane region" description="Helical" evidence="6">
    <location>
        <begin position="177"/>
        <end position="195"/>
    </location>
</feature>
<feature type="transmembrane region" description="Helical" evidence="6">
    <location>
        <begin position="112"/>
        <end position="134"/>
    </location>
</feature>
<dbReference type="InterPro" id="IPR027469">
    <property type="entry name" value="Cation_efflux_TMD_sf"/>
</dbReference>
<evidence type="ECO:0000256" key="1">
    <source>
        <dbReference type="ARBA" id="ARBA00004141"/>
    </source>
</evidence>
<keyword evidence="3" id="KW-0862">Zinc</keyword>
<dbReference type="InterPro" id="IPR050681">
    <property type="entry name" value="CDF/SLC30A"/>
</dbReference>